<evidence type="ECO:0000313" key="2">
    <source>
        <dbReference type="EMBL" id="VVE19188.1"/>
    </source>
</evidence>
<dbReference type="RefSeq" id="WP_150684734.1">
    <property type="nucleotide sequence ID" value="NZ_CABPSI010000003.1"/>
</dbReference>
<reference evidence="2 3" key="1">
    <citation type="submission" date="2019-08" db="EMBL/GenBank/DDBJ databases">
        <authorList>
            <person name="Peeters C."/>
        </authorList>
    </citation>
    <scope>NUCLEOTIDE SEQUENCE [LARGE SCALE GENOMIC DNA]</scope>
    <source>
        <strain evidence="2 3">LMG 31115</strain>
    </source>
</reference>
<feature type="compositionally biased region" description="Polar residues" evidence="1">
    <location>
        <begin position="267"/>
        <end position="281"/>
    </location>
</feature>
<evidence type="ECO:0000256" key="1">
    <source>
        <dbReference type="SAM" id="MobiDB-lite"/>
    </source>
</evidence>
<feature type="compositionally biased region" description="Polar residues" evidence="1">
    <location>
        <begin position="194"/>
        <end position="211"/>
    </location>
</feature>
<accession>A0A5E4W3I0</accession>
<name>A0A5E4W3I0_9BURK</name>
<dbReference type="AlphaFoldDB" id="A0A5E4W3I0"/>
<evidence type="ECO:0000313" key="3">
    <source>
        <dbReference type="Proteomes" id="UP000333828"/>
    </source>
</evidence>
<feature type="region of interest" description="Disordered" evidence="1">
    <location>
        <begin position="262"/>
        <end position="281"/>
    </location>
</feature>
<feature type="region of interest" description="Disordered" evidence="1">
    <location>
        <begin position="190"/>
        <end position="219"/>
    </location>
</feature>
<dbReference type="Proteomes" id="UP000333828">
    <property type="component" value="Unassembled WGS sequence"/>
</dbReference>
<dbReference type="EMBL" id="CABPSI010000003">
    <property type="protein sequence ID" value="VVE19188.1"/>
    <property type="molecule type" value="Genomic_DNA"/>
</dbReference>
<organism evidence="2 3">
    <name type="scientific">Pandoraea iniqua</name>
    <dbReference type="NCBI Taxonomy" id="2508288"/>
    <lineage>
        <taxon>Bacteria</taxon>
        <taxon>Pseudomonadati</taxon>
        <taxon>Pseudomonadota</taxon>
        <taxon>Betaproteobacteria</taxon>
        <taxon>Burkholderiales</taxon>
        <taxon>Burkholderiaceae</taxon>
        <taxon>Pandoraea</taxon>
    </lineage>
</organism>
<proteinExistence type="predicted"/>
<keyword evidence="3" id="KW-1185">Reference proteome</keyword>
<gene>
    <name evidence="2" type="ORF">PIN31115_03042</name>
</gene>
<protein>
    <submittedName>
        <fullName evidence="2">Uncharacterized protein</fullName>
    </submittedName>
</protein>
<sequence length="281" mass="31857">MGINDEYNKVAIEYVSLTSALELLAMTEEVPEDFAARWLLEKEAHLHLTFYDPQSEAPTPYGIGFGVFTGSPEFPEISPETILRAVAEPGSNHPVNATAYRIGTRLCFGKDEFWRFVLDHGADITVEWFSRFTNDDDVPSFWLEDWHAVRSRENNTGTHALYSRLHAMELEVKRLTHELAAATSQVATLRDQLSDTSAQRNTSPRESQTRILHSPGSRNRRHWTRHDLQVLLDARREGAKVAELAASHGVTPQRISTLLKRAESQERTGGSATSVWNYKRR</sequence>